<proteinExistence type="predicted"/>
<comment type="caution">
    <text evidence="5">The sequence shown here is derived from an EMBL/GenBank/DDBJ whole genome shotgun (WGS) entry which is preliminary data.</text>
</comment>
<dbReference type="InterPro" id="IPR012392">
    <property type="entry name" value="3-ktacl-CoA_syn"/>
</dbReference>
<organism evidence="5 6">
    <name type="scientific">Buddleja alternifolia</name>
    <dbReference type="NCBI Taxonomy" id="168488"/>
    <lineage>
        <taxon>Eukaryota</taxon>
        <taxon>Viridiplantae</taxon>
        <taxon>Streptophyta</taxon>
        <taxon>Embryophyta</taxon>
        <taxon>Tracheophyta</taxon>
        <taxon>Spermatophyta</taxon>
        <taxon>Magnoliopsida</taxon>
        <taxon>eudicotyledons</taxon>
        <taxon>Gunneridae</taxon>
        <taxon>Pentapetalae</taxon>
        <taxon>asterids</taxon>
        <taxon>lamiids</taxon>
        <taxon>Lamiales</taxon>
        <taxon>Scrophulariaceae</taxon>
        <taxon>Buddlejeae</taxon>
        <taxon>Buddleja</taxon>
    </lineage>
</organism>
<name>A0AAV6XKB7_9LAMI</name>
<protein>
    <recommendedName>
        <fullName evidence="4">FAE domain-containing protein</fullName>
    </recommendedName>
</protein>
<keyword evidence="3" id="KW-1133">Transmembrane helix</keyword>
<keyword evidence="3" id="KW-0472">Membrane</keyword>
<keyword evidence="3" id="KW-0812">Transmembrane</keyword>
<dbReference type="GO" id="GO:0016020">
    <property type="term" value="C:membrane"/>
    <property type="evidence" value="ECO:0007669"/>
    <property type="project" value="InterPro"/>
</dbReference>
<accession>A0AAV6XKB7</accession>
<keyword evidence="1" id="KW-0012">Acyltransferase</keyword>
<dbReference type="PANTHER" id="PTHR31561">
    <property type="entry name" value="3-KETOACYL-COA SYNTHASE"/>
    <property type="match status" value="1"/>
</dbReference>
<reference evidence="5" key="1">
    <citation type="submission" date="2019-10" db="EMBL/GenBank/DDBJ databases">
        <authorList>
            <person name="Zhang R."/>
            <person name="Pan Y."/>
            <person name="Wang J."/>
            <person name="Ma R."/>
            <person name="Yu S."/>
        </authorList>
    </citation>
    <scope>NUCLEOTIDE SEQUENCE</scope>
    <source>
        <strain evidence="5">LA-IB0</strain>
        <tissue evidence="5">Leaf</tissue>
    </source>
</reference>
<evidence type="ECO:0000313" key="6">
    <source>
        <dbReference type="Proteomes" id="UP000826271"/>
    </source>
</evidence>
<feature type="transmembrane region" description="Helical" evidence="3">
    <location>
        <begin position="52"/>
        <end position="70"/>
    </location>
</feature>
<sequence>MAPQIPPNYAKLLYQYVINHFFFFTAPIFIFLSIQSSQPILKLYNSIEFTSLNVISSFFIIISVVAFFILSKPRTVYLVDYALYKPPQSWKFSFKTFEEHIKLIFPTEHANFLTQILESSGLGEETCFPPAMHLIPPNPTIQSAREEAEVIIFSCMVFTFQEN</sequence>
<evidence type="ECO:0000256" key="2">
    <source>
        <dbReference type="ARBA" id="ARBA00047375"/>
    </source>
</evidence>
<gene>
    <name evidence="5" type="ORF">BUALT_Bualt05G0128600</name>
</gene>
<comment type="catalytic activity">
    <reaction evidence="2">
        <text>a very-long-chain acyl-CoA + malonyl-CoA + H(+) = a very-long-chain 3-oxoacyl-CoA + CO2 + CoA</text>
        <dbReference type="Rhea" id="RHEA:32727"/>
        <dbReference type="ChEBI" id="CHEBI:15378"/>
        <dbReference type="ChEBI" id="CHEBI:16526"/>
        <dbReference type="ChEBI" id="CHEBI:57287"/>
        <dbReference type="ChEBI" id="CHEBI:57384"/>
        <dbReference type="ChEBI" id="CHEBI:90725"/>
        <dbReference type="ChEBI" id="CHEBI:90736"/>
        <dbReference type="EC" id="2.3.1.199"/>
    </reaction>
</comment>
<evidence type="ECO:0000256" key="3">
    <source>
        <dbReference type="SAM" id="Phobius"/>
    </source>
</evidence>
<dbReference type="InterPro" id="IPR013601">
    <property type="entry name" value="FAE1_typ3_polyketide_synth"/>
</dbReference>
<evidence type="ECO:0000259" key="4">
    <source>
        <dbReference type="Pfam" id="PF08392"/>
    </source>
</evidence>
<dbReference type="Proteomes" id="UP000826271">
    <property type="component" value="Unassembled WGS sequence"/>
</dbReference>
<feature type="domain" description="FAE" evidence="4">
    <location>
        <begin position="70"/>
        <end position="157"/>
    </location>
</feature>
<dbReference type="GO" id="GO:0009922">
    <property type="term" value="F:fatty acid elongase activity"/>
    <property type="evidence" value="ECO:0007669"/>
    <property type="project" value="UniProtKB-EC"/>
</dbReference>
<keyword evidence="1" id="KW-0808">Transferase</keyword>
<dbReference type="AlphaFoldDB" id="A0AAV6XKB7"/>
<evidence type="ECO:0000256" key="1">
    <source>
        <dbReference type="ARBA" id="ARBA00023315"/>
    </source>
</evidence>
<keyword evidence="6" id="KW-1185">Reference proteome</keyword>
<evidence type="ECO:0000313" key="5">
    <source>
        <dbReference type="EMBL" id="KAG8382908.1"/>
    </source>
</evidence>
<dbReference type="InterPro" id="IPR016039">
    <property type="entry name" value="Thiolase-like"/>
</dbReference>
<dbReference type="SUPFAM" id="SSF53901">
    <property type="entry name" value="Thiolase-like"/>
    <property type="match status" value="1"/>
</dbReference>
<feature type="transmembrane region" description="Helical" evidence="3">
    <location>
        <begin position="12"/>
        <end position="32"/>
    </location>
</feature>
<dbReference type="EMBL" id="WHWC01000005">
    <property type="protein sequence ID" value="KAG8382908.1"/>
    <property type="molecule type" value="Genomic_DNA"/>
</dbReference>
<dbReference type="Pfam" id="PF08392">
    <property type="entry name" value="FAE1_CUT1_RppA"/>
    <property type="match status" value="1"/>
</dbReference>
<dbReference type="GO" id="GO:0006633">
    <property type="term" value="P:fatty acid biosynthetic process"/>
    <property type="evidence" value="ECO:0007669"/>
    <property type="project" value="InterPro"/>
</dbReference>